<accession>A0A9P4K7G7</accession>
<feature type="non-terminal residue" evidence="1">
    <location>
        <position position="1"/>
    </location>
</feature>
<gene>
    <name evidence="1" type="ORF">CC78DRAFT_603692</name>
</gene>
<dbReference type="OrthoDB" id="4357141at2759"/>
<comment type="caution">
    <text evidence="1">The sequence shown here is derived from an EMBL/GenBank/DDBJ whole genome shotgun (WGS) entry which is preliminary data.</text>
</comment>
<reference evidence="2" key="1">
    <citation type="journal article" date="2020" name="Stud. Mycol.">
        <title>101 Dothideomycetes genomes: A test case for predicting lifestyles and emergence of pathogens.</title>
        <authorList>
            <person name="Haridas S."/>
            <person name="Albert R."/>
            <person name="Binder M."/>
            <person name="Bloem J."/>
            <person name="LaButti K."/>
            <person name="Salamov A."/>
            <person name="Andreopoulos B."/>
            <person name="Baker S."/>
            <person name="Barry K."/>
            <person name="Bills G."/>
            <person name="Bluhm B."/>
            <person name="Cannon C."/>
            <person name="Castanera R."/>
            <person name="Culley D."/>
            <person name="Daum C."/>
            <person name="Ezra D."/>
            <person name="Gonzalez J."/>
            <person name="Henrissat B."/>
            <person name="Kuo A."/>
            <person name="Liang C."/>
            <person name="Lipzen A."/>
            <person name="Lutzoni F."/>
            <person name="Magnuson J."/>
            <person name="Mondo S."/>
            <person name="Nolan M."/>
            <person name="Ohm R."/>
            <person name="Pangilinan J."/>
            <person name="Park H.-J."/>
            <person name="Ramirez L."/>
            <person name="Alfaro M."/>
            <person name="Sun H."/>
            <person name="Tritt A."/>
            <person name="Yoshinaga Y."/>
            <person name="Zwiers L.-H."/>
            <person name="Turgeon B."/>
            <person name="Goodwin S."/>
            <person name="Spatafora J."/>
            <person name="Crous P."/>
            <person name="Grigoriev I."/>
        </authorList>
    </citation>
    <scope>NUCLEOTIDE SEQUENCE [LARGE SCALE GENOMIC DNA]</scope>
    <source>
        <strain evidence="2">CBS 304.66</strain>
    </source>
</reference>
<dbReference type="Proteomes" id="UP000800093">
    <property type="component" value="Unassembled WGS sequence"/>
</dbReference>
<proteinExistence type="predicted"/>
<dbReference type="EMBL" id="ML986625">
    <property type="protein sequence ID" value="KAF2263476.1"/>
    <property type="molecule type" value="Genomic_DNA"/>
</dbReference>
<organism evidence="1 2">
    <name type="scientific">Lojkania enalia</name>
    <dbReference type="NCBI Taxonomy" id="147567"/>
    <lineage>
        <taxon>Eukaryota</taxon>
        <taxon>Fungi</taxon>
        <taxon>Dikarya</taxon>
        <taxon>Ascomycota</taxon>
        <taxon>Pezizomycotina</taxon>
        <taxon>Dothideomycetes</taxon>
        <taxon>Pleosporomycetidae</taxon>
        <taxon>Pleosporales</taxon>
        <taxon>Pleosporales incertae sedis</taxon>
        <taxon>Lojkania</taxon>
    </lineage>
</organism>
<evidence type="ECO:0000313" key="1">
    <source>
        <dbReference type="EMBL" id="KAF2263476.1"/>
    </source>
</evidence>
<evidence type="ECO:0000313" key="2">
    <source>
        <dbReference type="Proteomes" id="UP000800093"/>
    </source>
</evidence>
<keyword evidence="2" id="KW-1185">Reference proteome</keyword>
<sequence>ARTDLFAFNPDRVLRDITKLVAVVPNLPACKDVGQYLQDKVVQILVTPVSAKGLMSLLDHMTQEPRNKASKQRH</sequence>
<name>A0A9P4K7G7_9PLEO</name>
<dbReference type="AlphaFoldDB" id="A0A9P4K7G7"/>
<protein>
    <submittedName>
        <fullName evidence="1">Uncharacterized protein</fullName>
    </submittedName>
</protein>